<evidence type="ECO:0000313" key="4">
    <source>
        <dbReference type="Proteomes" id="UP001642484"/>
    </source>
</evidence>
<gene>
    <name evidence="3" type="ORF">CCMP2556_LOCUS18105</name>
</gene>
<dbReference type="Pfam" id="PF13091">
    <property type="entry name" value="PLDc_2"/>
    <property type="match status" value="1"/>
</dbReference>
<evidence type="ECO:0000259" key="2">
    <source>
        <dbReference type="Pfam" id="PF13091"/>
    </source>
</evidence>
<reference evidence="3 4" key="1">
    <citation type="submission" date="2024-02" db="EMBL/GenBank/DDBJ databases">
        <authorList>
            <person name="Chen Y."/>
            <person name="Shah S."/>
            <person name="Dougan E. K."/>
            <person name="Thang M."/>
            <person name="Chan C."/>
        </authorList>
    </citation>
    <scope>NUCLEOTIDE SEQUENCE [LARGE SCALE GENOMIC DNA]</scope>
</reference>
<dbReference type="EMBL" id="CAXAMN010010158">
    <property type="protein sequence ID" value="CAK9030974.1"/>
    <property type="molecule type" value="Genomic_DNA"/>
</dbReference>
<feature type="compositionally biased region" description="Polar residues" evidence="1">
    <location>
        <begin position="62"/>
        <end position="73"/>
    </location>
</feature>
<organism evidence="3 4">
    <name type="scientific">Durusdinium trenchii</name>
    <dbReference type="NCBI Taxonomy" id="1381693"/>
    <lineage>
        <taxon>Eukaryota</taxon>
        <taxon>Sar</taxon>
        <taxon>Alveolata</taxon>
        <taxon>Dinophyceae</taxon>
        <taxon>Suessiales</taxon>
        <taxon>Symbiodiniaceae</taxon>
        <taxon>Durusdinium</taxon>
    </lineage>
</organism>
<dbReference type="Gene3D" id="3.30.870.10">
    <property type="entry name" value="Endonuclease Chain A"/>
    <property type="match status" value="1"/>
</dbReference>
<feature type="compositionally biased region" description="Acidic residues" evidence="1">
    <location>
        <begin position="95"/>
        <end position="104"/>
    </location>
</feature>
<keyword evidence="4" id="KW-1185">Reference proteome</keyword>
<proteinExistence type="predicted"/>
<evidence type="ECO:0000313" key="3">
    <source>
        <dbReference type="EMBL" id="CAK9030974.1"/>
    </source>
</evidence>
<comment type="caution">
    <text evidence="3">The sequence shown here is derived from an EMBL/GenBank/DDBJ whole genome shotgun (WGS) entry which is preliminary data.</text>
</comment>
<feature type="domain" description="Phospholipase D-like" evidence="2">
    <location>
        <begin position="396"/>
        <end position="521"/>
    </location>
</feature>
<protein>
    <recommendedName>
        <fullName evidence="2">Phospholipase D-like domain-containing protein</fullName>
    </recommendedName>
</protein>
<name>A0ABP0KVU0_9DINO</name>
<dbReference type="Proteomes" id="UP001642484">
    <property type="component" value="Unassembled WGS sequence"/>
</dbReference>
<dbReference type="InterPro" id="IPR025202">
    <property type="entry name" value="PLD-like_dom"/>
</dbReference>
<dbReference type="SUPFAM" id="SSF56024">
    <property type="entry name" value="Phospholipase D/nuclease"/>
    <property type="match status" value="1"/>
</dbReference>
<feature type="compositionally biased region" description="Basic and acidic residues" evidence="1">
    <location>
        <begin position="75"/>
        <end position="94"/>
    </location>
</feature>
<accession>A0ABP0KVU0</accession>
<evidence type="ECO:0000256" key="1">
    <source>
        <dbReference type="SAM" id="MobiDB-lite"/>
    </source>
</evidence>
<feature type="region of interest" description="Disordered" evidence="1">
    <location>
        <begin position="1"/>
        <end position="106"/>
    </location>
</feature>
<sequence length="576" mass="62331">MTGPPDADAEVAVKEVAGREAAPSGSAESVKKEPIDAAPVNDEEVTGQGAAPPELEIAGQSAPVTQKQRSTPSAADEREGREHASESAKDGRSELEEEEEDLEAEVTKKERPLLLVGLVSKSWKEHFLPRKLLNRLQHALNGNGFTIDMAVKVLVAASLIPLAWKTEQEAEEVTGLIFKSAVLGLGIMMLWFLGRVVANRLVRAYHGNTLPARLLEYKPDGQTSWEVSGSKRKHVVWIRLTSPRQSACACKSFIDSGTRGHIDAAVEQARMMGLAPSRAVQFEEGSLAKVKGAAALKGMGVGGRSTEALCFTGMVDKAQRLFSAEGSKPSMDSARGCFKGLTHGKANEGTQLAVQEKDAVVVGHAARKSAAQSEIEYVRNKDAQVRVMELLKENPRASVRLTAYSLDQPELIETLGAHQGSVRVLVDSGMTHQSRTKMQLQSLMMLRNAGHRIRVCKGGSLSAAYGEDGRERGGNGLKRAQHSKTCFLEDDHSGWLVIGSCNWTTSSKANREAGVVITSCSSLQAFVGFKATLTRIGKWLGPSMYTNQVKVDVDEFSPGRLRQRAAELSKRGRKAR</sequence>